<dbReference type="SUPFAM" id="SSF69322">
    <property type="entry name" value="Tricorn protease domain 2"/>
    <property type="match status" value="1"/>
</dbReference>
<evidence type="ECO:0000313" key="3">
    <source>
        <dbReference type="EMBL" id="KAK5578823.1"/>
    </source>
</evidence>
<dbReference type="InterPro" id="IPR050585">
    <property type="entry name" value="Xaa-Pro_dipeptidyl-ppase/CocE"/>
</dbReference>
<evidence type="ECO:0000259" key="2">
    <source>
        <dbReference type="Pfam" id="PF00326"/>
    </source>
</evidence>
<dbReference type="Gene3D" id="3.40.50.1820">
    <property type="entry name" value="alpha/beta hydrolase"/>
    <property type="match status" value="1"/>
</dbReference>
<evidence type="ECO:0000256" key="1">
    <source>
        <dbReference type="SAM" id="Phobius"/>
    </source>
</evidence>
<keyword evidence="1" id="KW-0812">Transmembrane</keyword>
<dbReference type="Pfam" id="PF00326">
    <property type="entry name" value="Peptidase_S9"/>
    <property type="match status" value="1"/>
</dbReference>
<keyword evidence="1" id="KW-0472">Membrane</keyword>
<dbReference type="EMBL" id="JAVFKY010000003">
    <property type="protein sequence ID" value="KAK5578823.1"/>
    <property type="molecule type" value="Genomic_DNA"/>
</dbReference>
<dbReference type="GO" id="GO:0008236">
    <property type="term" value="F:serine-type peptidase activity"/>
    <property type="evidence" value="ECO:0007669"/>
    <property type="project" value="InterPro"/>
</dbReference>
<feature type="transmembrane region" description="Helical" evidence="1">
    <location>
        <begin position="6"/>
        <end position="23"/>
    </location>
</feature>
<protein>
    <recommendedName>
        <fullName evidence="2">Peptidase S9 prolyl oligopeptidase catalytic domain-containing protein</fullName>
    </recommendedName>
</protein>
<keyword evidence="4" id="KW-1185">Reference proteome</keyword>
<dbReference type="PANTHER" id="PTHR43056">
    <property type="entry name" value="PEPTIDASE S9 PROLYL OLIGOPEPTIDASE"/>
    <property type="match status" value="1"/>
</dbReference>
<name>A0AAN7UCN7_9MYCE</name>
<keyword evidence="1" id="KW-1133">Transmembrane helix</keyword>
<gene>
    <name evidence="3" type="ORF">RB653_008496</name>
</gene>
<dbReference type="PANTHER" id="PTHR43056:SF5">
    <property type="entry name" value="PEPTIDASE S9 PROLYL OLIGOPEPTIDASE CATALYTIC DOMAIN-CONTAINING PROTEIN"/>
    <property type="match status" value="1"/>
</dbReference>
<reference evidence="3 4" key="1">
    <citation type="submission" date="2023-11" db="EMBL/GenBank/DDBJ databases">
        <title>Dfirmibasis_genome.</title>
        <authorList>
            <person name="Edelbroek B."/>
            <person name="Kjellin J."/>
            <person name="Jerlstrom-Hultqvist J."/>
            <person name="Soderbom F."/>
        </authorList>
    </citation>
    <scope>NUCLEOTIDE SEQUENCE [LARGE SCALE GENOMIC DNA]</scope>
    <source>
        <strain evidence="3 4">TNS-C-14</strain>
    </source>
</reference>
<feature type="domain" description="Peptidase S9 prolyl oligopeptidase catalytic" evidence="2">
    <location>
        <begin position="489"/>
        <end position="700"/>
    </location>
</feature>
<sequence length="716" mass="82565">MKTFDFFIYFCLFFFFLIFVIFGDHKKQNSNNNILIMNDTNKNLISVDLVVNNKDSRYLESFKPSNNDFSLFFEMIPEEQARSTLIQIDNNGNRIDLIPKEFNIISSIIEYGGNSITIINEPKSNNDEEFLILFSECDTQELYLYHPFKVNDKPKKLTFKKNNNTDSTNGGNKLRFSSGTVDKANEKVIMVCEDHTDEKVVLHYLVEINLKSNEIETIEKGNDFYSYPKFYEYKNELLLAYVFWNFPNMPWDNSNVCIKNLKTNETINISQGYEESVLNPIWSEFDDCLYFISDLNGYWTIHKYDLKTKQRSQVIESELINFKEIGEPMWYFGRSYYGFIAPTKLIASLADYGLVIFNIETNQVEQIIRNQFSHVKSIVASPSLSTALFIGGSPTVMFSPIKLTYDNQSKVCEFKQLLKVKGGESINESMISVPIEIEFNTSSKSDGLIEKAFAFYYPPSNTATNSSMLPPLLVKSHGGPTDRAYSVLNFEYQYWTSRGFAILDVNYRGSSGFGKRYRKLLNRNWGLYDNADLVNGALHIVNMGLAHRDKLFIDGGSAGGYATLCSLTFYDIFKGGCSYYGVADLETLFKETHKFESRYQDILITEMKLDEPNGEWKRIYRDRSPIYHLDLLKSPIALFHGLEDHVVPYNQSVFMYDHLKSKGLPSIIELFTGEGHGFLSKDNIIKCLEYEYIFFCKLLNQLPIGIKYHNNNTILS</sequence>
<dbReference type="SUPFAM" id="SSF53474">
    <property type="entry name" value="alpha/beta-Hydrolases"/>
    <property type="match status" value="1"/>
</dbReference>
<proteinExistence type="predicted"/>
<comment type="caution">
    <text evidence="3">The sequence shown here is derived from an EMBL/GenBank/DDBJ whole genome shotgun (WGS) entry which is preliminary data.</text>
</comment>
<dbReference type="Proteomes" id="UP001344447">
    <property type="component" value="Unassembled WGS sequence"/>
</dbReference>
<dbReference type="AlphaFoldDB" id="A0AAN7UCN7"/>
<accession>A0AAN7UCN7</accession>
<dbReference type="GO" id="GO:0006508">
    <property type="term" value="P:proteolysis"/>
    <property type="evidence" value="ECO:0007669"/>
    <property type="project" value="InterPro"/>
</dbReference>
<evidence type="ECO:0000313" key="4">
    <source>
        <dbReference type="Proteomes" id="UP001344447"/>
    </source>
</evidence>
<dbReference type="InterPro" id="IPR029058">
    <property type="entry name" value="AB_hydrolase_fold"/>
</dbReference>
<organism evidence="3 4">
    <name type="scientific">Dictyostelium firmibasis</name>
    <dbReference type="NCBI Taxonomy" id="79012"/>
    <lineage>
        <taxon>Eukaryota</taxon>
        <taxon>Amoebozoa</taxon>
        <taxon>Evosea</taxon>
        <taxon>Eumycetozoa</taxon>
        <taxon>Dictyostelia</taxon>
        <taxon>Dictyosteliales</taxon>
        <taxon>Dictyosteliaceae</taxon>
        <taxon>Dictyostelium</taxon>
    </lineage>
</organism>
<dbReference type="InterPro" id="IPR001375">
    <property type="entry name" value="Peptidase_S9_cat"/>
</dbReference>